<dbReference type="SUPFAM" id="SSF53474">
    <property type="entry name" value="alpha/beta-Hydrolases"/>
    <property type="match status" value="1"/>
</dbReference>
<evidence type="ECO:0000259" key="4">
    <source>
        <dbReference type="Pfam" id="PF07859"/>
    </source>
</evidence>
<protein>
    <submittedName>
        <fullName evidence="5">Acetyl esterase/lipase</fullName>
    </submittedName>
</protein>
<evidence type="ECO:0000313" key="5">
    <source>
        <dbReference type="EMBL" id="TCL76864.1"/>
    </source>
</evidence>
<organism evidence="5 6">
    <name type="scientific">Hydrogenispora ethanolica</name>
    <dbReference type="NCBI Taxonomy" id="1082276"/>
    <lineage>
        <taxon>Bacteria</taxon>
        <taxon>Bacillati</taxon>
        <taxon>Bacillota</taxon>
        <taxon>Hydrogenispora</taxon>
    </lineage>
</organism>
<dbReference type="AlphaFoldDB" id="A0A4R1SC36"/>
<feature type="domain" description="Alpha/beta hydrolase fold-3" evidence="4">
    <location>
        <begin position="76"/>
        <end position="275"/>
    </location>
</feature>
<dbReference type="GO" id="GO:0016787">
    <property type="term" value="F:hydrolase activity"/>
    <property type="evidence" value="ECO:0007669"/>
    <property type="project" value="UniProtKB-KW"/>
</dbReference>
<dbReference type="PANTHER" id="PTHR48081:SF8">
    <property type="entry name" value="ALPHA_BETA HYDROLASE FOLD-3 DOMAIN-CONTAINING PROTEIN-RELATED"/>
    <property type="match status" value="1"/>
</dbReference>
<accession>A0A4R1SC36</accession>
<comment type="similarity">
    <text evidence="1">Belongs to the 'GDXG' lipolytic enzyme family.</text>
</comment>
<dbReference type="PROSITE" id="PS01174">
    <property type="entry name" value="LIPASE_GDXG_SER"/>
    <property type="match status" value="1"/>
</dbReference>
<dbReference type="Pfam" id="PF07859">
    <property type="entry name" value="Abhydrolase_3"/>
    <property type="match status" value="1"/>
</dbReference>
<proteinExistence type="inferred from homology"/>
<keyword evidence="2" id="KW-0378">Hydrolase</keyword>
<evidence type="ECO:0000256" key="1">
    <source>
        <dbReference type="ARBA" id="ARBA00010515"/>
    </source>
</evidence>
<dbReference type="InterPro" id="IPR050300">
    <property type="entry name" value="GDXG_lipolytic_enzyme"/>
</dbReference>
<sequence length="309" mass="33031">MSSLRNRLFVALLRKSPATKVVWDENTSVAAFRQSCEEGAKRFGKIPDDLTVSPVSIEGIAAEWLRSSGAPRDKVILFCHGGGYVSGSCADHRVHAAKVVRGSGIAALLFEYRLAPEHPYPAAIEDSVTVYRWLLNQGTAASDIVIAGDSAGGGLCLATLLALRDRGLPLPAAAVAVSPWTDLKCSGASYRTNAGVCLSPKNSWTIFSQYYVAGNDPALPYISPLYGELGGLPPLLIYAGGDEILLDDAVRFAEKATQAGVDVSLQVVEGMMHCFPFLPPVIPEAKAAMKEICAFIRKHLIEKDSLVKS</sequence>
<name>A0A4R1SC36_HYDET</name>
<evidence type="ECO:0000256" key="3">
    <source>
        <dbReference type="PROSITE-ProRule" id="PRU10038"/>
    </source>
</evidence>
<dbReference type="Gene3D" id="3.40.50.1820">
    <property type="entry name" value="alpha/beta hydrolase"/>
    <property type="match status" value="1"/>
</dbReference>
<evidence type="ECO:0000313" key="6">
    <source>
        <dbReference type="Proteomes" id="UP000295008"/>
    </source>
</evidence>
<dbReference type="Proteomes" id="UP000295008">
    <property type="component" value="Unassembled WGS sequence"/>
</dbReference>
<gene>
    <name evidence="5" type="ORF">EDC14_1001149</name>
</gene>
<dbReference type="InterPro" id="IPR013094">
    <property type="entry name" value="AB_hydrolase_3"/>
</dbReference>
<evidence type="ECO:0000256" key="2">
    <source>
        <dbReference type="ARBA" id="ARBA00022801"/>
    </source>
</evidence>
<reference evidence="5 6" key="1">
    <citation type="submission" date="2019-03" db="EMBL/GenBank/DDBJ databases">
        <title>Genomic Encyclopedia of Type Strains, Phase IV (KMG-IV): sequencing the most valuable type-strain genomes for metagenomic binning, comparative biology and taxonomic classification.</title>
        <authorList>
            <person name="Goeker M."/>
        </authorList>
    </citation>
    <scope>NUCLEOTIDE SEQUENCE [LARGE SCALE GENOMIC DNA]</scope>
    <source>
        <strain evidence="5 6">LX-B</strain>
    </source>
</reference>
<dbReference type="InterPro" id="IPR029058">
    <property type="entry name" value="AB_hydrolase_fold"/>
</dbReference>
<dbReference type="InterPro" id="IPR033140">
    <property type="entry name" value="Lipase_GDXG_put_SER_AS"/>
</dbReference>
<dbReference type="EMBL" id="SLUN01000001">
    <property type="protein sequence ID" value="TCL76864.1"/>
    <property type="molecule type" value="Genomic_DNA"/>
</dbReference>
<dbReference type="OrthoDB" id="9815425at2"/>
<dbReference type="PANTHER" id="PTHR48081">
    <property type="entry name" value="AB HYDROLASE SUPERFAMILY PROTEIN C4A8.06C"/>
    <property type="match status" value="1"/>
</dbReference>
<keyword evidence="6" id="KW-1185">Reference proteome</keyword>
<comment type="caution">
    <text evidence="5">The sequence shown here is derived from an EMBL/GenBank/DDBJ whole genome shotgun (WGS) entry which is preliminary data.</text>
</comment>
<feature type="active site" evidence="3">
    <location>
        <position position="150"/>
    </location>
</feature>
<dbReference type="RefSeq" id="WP_132012261.1">
    <property type="nucleotide sequence ID" value="NZ_SLUN01000001.1"/>
</dbReference>